<sequence length="169" mass="19464">MNLYSSHTVLRYAKITILVSVLSVVNHYGANLSDHILAKYIDGYKPSSPQLTPEIIFFMAAYTVNYYGFKYGWKRMLPYHICAIAVFFPLIFLSSVIRFFTEIPAELYQFYTMEMCDAKIALTACGRALAHMTFCNTMRALPLLFIIPAAFYILLKINFINIKTCYETK</sequence>
<gene>
    <name evidence="2" type="ordered locus">Metme_3383</name>
</gene>
<organism evidence="2 3">
    <name type="scientific">Methylomonas methanica (strain DSM 25384 / MC09)</name>
    <dbReference type="NCBI Taxonomy" id="857087"/>
    <lineage>
        <taxon>Bacteria</taxon>
        <taxon>Pseudomonadati</taxon>
        <taxon>Pseudomonadota</taxon>
        <taxon>Gammaproteobacteria</taxon>
        <taxon>Methylococcales</taxon>
        <taxon>Methylococcaceae</taxon>
        <taxon>Methylomonas</taxon>
    </lineage>
</organism>
<reference evidence="2 3" key="1">
    <citation type="journal article" date="2011" name="J. Bacteriol.">
        <title>Complete Genome Sequence of the Aerobic Marine Methanotroph Methylomonas methanica MC09.</title>
        <authorList>
            <person name="Boden R."/>
            <person name="Cunliffe M."/>
            <person name="Scanlan J."/>
            <person name="Moussard H."/>
            <person name="Kits K.D."/>
            <person name="Klotz M.G."/>
            <person name="Jetten M.S."/>
            <person name="Vuilleumier S."/>
            <person name="Han J."/>
            <person name="Peters L."/>
            <person name="Mikhailova N."/>
            <person name="Teshima H."/>
            <person name="Tapia R."/>
            <person name="Kyrpides N."/>
            <person name="Ivanova N."/>
            <person name="Pagani I."/>
            <person name="Cheng J.F."/>
            <person name="Goodwin L."/>
            <person name="Han C."/>
            <person name="Hauser L."/>
            <person name="Land M.L."/>
            <person name="Lapidus A."/>
            <person name="Lucas S."/>
            <person name="Pitluck S."/>
            <person name="Woyke T."/>
            <person name="Stein L."/>
            <person name="Murrell J.C."/>
        </authorList>
    </citation>
    <scope>NUCLEOTIDE SEQUENCE [LARGE SCALE GENOMIC DNA]</scope>
    <source>
        <strain evidence="2 3">MC09</strain>
    </source>
</reference>
<dbReference type="KEGG" id="mmt:Metme_3383"/>
<feature type="transmembrane region" description="Helical" evidence="1">
    <location>
        <begin position="140"/>
        <end position="159"/>
    </location>
</feature>
<dbReference type="HOGENOM" id="CLU_1576675_0_0_6"/>
<dbReference type="RefSeq" id="WP_013819981.1">
    <property type="nucleotide sequence ID" value="NC_015572.1"/>
</dbReference>
<reference evidence="3" key="3">
    <citation type="submission" date="2011-05" db="EMBL/GenBank/DDBJ databases">
        <title>Complete sequence of Methylomonas methanica MC09.</title>
        <authorList>
            <consortium name="US DOE Joint Genome Institute"/>
            <person name="Lucas S."/>
            <person name="Han J."/>
            <person name="Lapidus A."/>
            <person name="Cheng J.-F."/>
            <person name="Goodwin L."/>
            <person name="Pitluck S."/>
            <person name="Peters L."/>
            <person name="Mikhailova N."/>
            <person name="Teshima H."/>
            <person name="Han C."/>
            <person name="Tapia R."/>
            <person name="Land M."/>
            <person name="Hauser L."/>
            <person name="Kyrpides N."/>
            <person name="Ivanova N."/>
            <person name="Pagani I."/>
            <person name="Stein L."/>
            <person name="Woyke T."/>
        </authorList>
    </citation>
    <scope>NUCLEOTIDE SEQUENCE [LARGE SCALE GENOMIC DNA]</scope>
    <source>
        <strain evidence="3">MC09</strain>
    </source>
</reference>
<evidence type="ECO:0000256" key="1">
    <source>
        <dbReference type="SAM" id="Phobius"/>
    </source>
</evidence>
<protein>
    <submittedName>
        <fullName evidence="2">Uncharacterized protein</fullName>
    </submittedName>
</protein>
<feature type="transmembrane region" description="Helical" evidence="1">
    <location>
        <begin position="50"/>
        <end position="69"/>
    </location>
</feature>
<accession>G0A6C6</accession>
<feature type="transmembrane region" description="Helical" evidence="1">
    <location>
        <begin position="12"/>
        <end position="30"/>
    </location>
</feature>
<keyword evidence="3" id="KW-1185">Reference proteome</keyword>
<reference key="2">
    <citation type="submission" date="2011-05" db="EMBL/GenBank/DDBJ databases">
        <title>Complete genome sequence of the aerobic marine methanotroph Methylomonas methanica MC09.</title>
        <authorList>
            <person name="Boden R."/>
            <person name="Cunliffe M."/>
            <person name="Scanlan J."/>
            <person name="Moussard H."/>
            <person name="Kits K.D."/>
            <person name="Klotz M."/>
            <person name="Jetten M."/>
            <person name="Vuilleumier S."/>
            <person name="Han J."/>
            <person name="Peters L."/>
            <person name="Mikhailova N."/>
            <person name="Teshima H."/>
            <person name="Tapia R."/>
            <person name="Kyrpides N."/>
            <person name="Ivanova N."/>
            <person name="Pagani I."/>
            <person name="Cheng J.-F."/>
            <person name="Goodwin L."/>
            <person name="Han C."/>
            <person name="Hauser L."/>
            <person name="Land M."/>
            <person name="Lapidus A."/>
            <person name="Lucas S."/>
            <person name="Pitluck S."/>
            <person name="Woyke T."/>
            <person name="Stein L.Y."/>
            <person name="Murrell C."/>
        </authorList>
    </citation>
    <scope>NUCLEOTIDE SEQUENCE</scope>
    <source>
        <strain>MC09</strain>
    </source>
</reference>
<evidence type="ECO:0000313" key="2">
    <source>
        <dbReference type="EMBL" id="AEG01754.1"/>
    </source>
</evidence>
<keyword evidence="1" id="KW-1133">Transmembrane helix</keyword>
<dbReference type="EMBL" id="CP002738">
    <property type="protein sequence ID" value="AEG01754.1"/>
    <property type="molecule type" value="Genomic_DNA"/>
</dbReference>
<name>G0A6C6_METMM</name>
<keyword evidence="1" id="KW-0812">Transmembrane</keyword>
<dbReference type="OrthoDB" id="9852389at2"/>
<dbReference type="AlphaFoldDB" id="G0A6C6"/>
<proteinExistence type="predicted"/>
<dbReference type="STRING" id="857087.Metme_3383"/>
<feature type="transmembrane region" description="Helical" evidence="1">
    <location>
        <begin position="81"/>
        <end position="101"/>
    </location>
</feature>
<evidence type="ECO:0000313" key="3">
    <source>
        <dbReference type="Proteomes" id="UP000008888"/>
    </source>
</evidence>
<keyword evidence="1" id="KW-0472">Membrane</keyword>
<dbReference type="Proteomes" id="UP000008888">
    <property type="component" value="Chromosome"/>
</dbReference>